<name>A0A6A6ZJ91_9PLEO</name>
<dbReference type="EMBL" id="MU006241">
    <property type="protein sequence ID" value="KAF2820315.1"/>
    <property type="molecule type" value="Genomic_DNA"/>
</dbReference>
<proteinExistence type="predicted"/>
<gene>
    <name evidence="1" type="ORF">CC86DRAFT_412190</name>
</gene>
<evidence type="ECO:0000313" key="2">
    <source>
        <dbReference type="Proteomes" id="UP000799424"/>
    </source>
</evidence>
<dbReference type="Proteomes" id="UP000799424">
    <property type="component" value="Unassembled WGS sequence"/>
</dbReference>
<dbReference type="OrthoDB" id="10003767at2759"/>
<accession>A0A6A6ZJ91</accession>
<protein>
    <submittedName>
        <fullName evidence="1">Uncharacterized protein</fullName>
    </submittedName>
</protein>
<keyword evidence="2" id="KW-1185">Reference proteome</keyword>
<reference evidence="1" key="1">
    <citation type="journal article" date="2020" name="Stud. Mycol.">
        <title>101 Dothideomycetes genomes: a test case for predicting lifestyles and emergence of pathogens.</title>
        <authorList>
            <person name="Haridas S."/>
            <person name="Albert R."/>
            <person name="Binder M."/>
            <person name="Bloem J."/>
            <person name="Labutti K."/>
            <person name="Salamov A."/>
            <person name="Andreopoulos B."/>
            <person name="Baker S."/>
            <person name="Barry K."/>
            <person name="Bills G."/>
            <person name="Bluhm B."/>
            <person name="Cannon C."/>
            <person name="Castanera R."/>
            <person name="Culley D."/>
            <person name="Daum C."/>
            <person name="Ezra D."/>
            <person name="Gonzalez J."/>
            <person name="Henrissat B."/>
            <person name="Kuo A."/>
            <person name="Liang C."/>
            <person name="Lipzen A."/>
            <person name="Lutzoni F."/>
            <person name="Magnuson J."/>
            <person name="Mondo S."/>
            <person name="Nolan M."/>
            <person name="Ohm R."/>
            <person name="Pangilinan J."/>
            <person name="Park H.-J."/>
            <person name="Ramirez L."/>
            <person name="Alfaro M."/>
            <person name="Sun H."/>
            <person name="Tritt A."/>
            <person name="Yoshinaga Y."/>
            <person name="Zwiers L.-H."/>
            <person name="Turgeon B."/>
            <person name="Goodwin S."/>
            <person name="Spatafora J."/>
            <person name="Crous P."/>
            <person name="Grigoriev I."/>
        </authorList>
    </citation>
    <scope>NUCLEOTIDE SEQUENCE</scope>
    <source>
        <strain evidence="1">CBS 113818</strain>
    </source>
</reference>
<organism evidence="1 2">
    <name type="scientific">Ophiobolus disseminans</name>
    <dbReference type="NCBI Taxonomy" id="1469910"/>
    <lineage>
        <taxon>Eukaryota</taxon>
        <taxon>Fungi</taxon>
        <taxon>Dikarya</taxon>
        <taxon>Ascomycota</taxon>
        <taxon>Pezizomycotina</taxon>
        <taxon>Dothideomycetes</taxon>
        <taxon>Pleosporomycetidae</taxon>
        <taxon>Pleosporales</taxon>
        <taxon>Pleosporineae</taxon>
        <taxon>Phaeosphaeriaceae</taxon>
        <taxon>Ophiobolus</taxon>
    </lineage>
</organism>
<dbReference type="AlphaFoldDB" id="A0A6A6ZJ91"/>
<sequence length="140" mass="15874">MPWLCRASSFLTRDWTPEFATYMDIHMPWELEEYSNVYARAMLEATGSEGDGKYTINSAIYAAVDAALYGGHNGGGSVPSLVCRMLKEMKTTRKFDDADMLTEFGKGWDQGERRVNLEIIKLIAPQSEVEVMEPRLHDDE</sequence>
<evidence type="ECO:0000313" key="1">
    <source>
        <dbReference type="EMBL" id="KAF2820315.1"/>
    </source>
</evidence>